<protein>
    <submittedName>
        <fullName evidence="2">Uncharacterized protein</fullName>
    </submittedName>
</protein>
<sequence>MSNNVNYNHNSHDHTDNNDQRENDVHGGEFRNGRKAQVKNNNSQGDEVPNEYVNRANE</sequence>
<dbReference type="RefSeq" id="WP_187434471.1">
    <property type="nucleotide sequence ID" value="NZ_VNHS01000012.1"/>
</dbReference>
<dbReference type="Proteomes" id="UP000323257">
    <property type="component" value="Unassembled WGS sequence"/>
</dbReference>
<keyword evidence="3" id="KW-1185">Reference proteome</keyword>
<organism evidence="2 3">
    <name type="scientific">Paenibacillus methanolicus</name>
    <dbReference type="NCBI Taxonomy" id="582686"/>
    <lineage>
        <taxon>Bacteria</taxon>
        <taxon>Bacillati</taxon>
        <taxon>Bacillota</taxon>
        <taxon>Bacilli</taxon>
        <taxon>Bacillales</taxon>
        <taxon>Paenibacillaceae</taxon>
        <taxon>Paenibacillus</taxon>
    </lineage>
</organism>
<evidence type="ECO:0000256" key="1">
    <source>
        <dbReference type="SAM" id="MobiDB-lite"/>
    </source>
</evidence>
<feature type="region of interest" description="Disordered" evidence="1">
    <location>
        <begin position="1"/>
        <end position="58"/>
    </location>
</feature>
<evidence type="ECO:0000313" key="2">
    <source>
        <dbReference type="EMBL" id="TYP70138.1"/>
    </source>
</evidence>
<gene>
    <name evidence="2" type="ORF">BCM02_112116</name>
</gene>
<comment type="caution">
    <text evidence="2">The sequence shown here is derived from an EMBL/GenBank/DDBJ whole genome shotgun (WGS) entry which is preliminary data.</text>
</comment>
<dbReference type="AlphaFoldDB" id="A0A5S5BUY5"/>
<evidence type="ECO:0000313" key="3">
    <source>
        <dbReference type="Proteomes" id="UP000323257"/>
    </source>
</evidence>
<name>A0A5S5BUY5_9BACL</name>
<proteinExistence type="predicted"/>
<feature type="compositionally biased region" description="Basic and acidic residues" evidence="1">
    <location>
        <begin position="10"/>
        <end position="32"/>
    </location>
</feature>
<accession>A0A5S5BUY5</accession>
<dbReference type="EMBL" id="VNHS01000012">
    <property type="protein sequence ID" value="TYP70138.1"/>
    <property type="molecule type" value="Genomic_DNA"/>
</dbReference>
<reference evidence="2 3" key="1">
    <citation type="submission" date="2019-07" db="EMBL/GenBank/DDBJ databases">
        <title>Genomic Encyclopedia of Type Strains, Phase III (KMG-III): the genomes of soil and plant-associated and newly described type strains.</title>
        <authorList>
            <person name="Whitman W."/>
        </authorList>
    </citation>
    <scope>NUCLEOTIDE SEQUENCE [LARGE SCALE GENOMIC DNA]</scope>
    <source>
        <strain evidence="2 3">BL24</strain>
    </source>
</reference>